<feature type="domain" description="DUF7845" evidence="1">
    <location>
        <begin position="8"/>
        <end position="88"/>
    </location>
</feature>
<gene>
    <name evidence="2" type="ORF">B2G88_18290</name>
</gene>
<evidence type="ECO:0000313" key="2">
    <source>
        <dbReference type="EMBL" id="OVE82941.1"/>
    </source>
</evidence>
<sequence length="88" mass="10264">MRSIEPPLQGSNIEFNRYQLLIQYAARAVRINSRYFVELYKFSTILNAERCVRIDKNESGPVHVRDGLLAQLGYLLENDCTGRRKFVQ</sequence>
<protein>
    <recommendedName>
        <fullName evidence="1">DUF7845 domain-containing protein</fullName>
    </recommendedName>
</protein>
<comment type="caution">
    <text evidence="2">The sequence shown here is derived from an EMBL/GenBank/DDBJ whole genome shotgun (WGS) entry which is preliminary data.</text>
</comment>
<dbReference type="InterPro" id="IPR057167">
    <property type="entry name" value="DUF7845"/>
</dbReference>
<dbReference type="Pfam" id="PF25227">
    <property type="entry name" value="DUF7845"/>
    <property type="match status" value="1"/>
</dbReference>
<evidence type="ECO:0000259" key="1">
    <source>
        <dbReference type="Pfam" id="PF25227"/>
    </source>
</evidence>
<organism evidence="2 3">
    <name type="scientific">Natronolimnobius baerhuensis</name>
    <dbReference type="NCBI Taxonomy" id="253108"/>
    <lineage>
        <taxon>Archaea</taxon>
        <taxon>Methanobacteriati</taxon>
        <taxon>Methanobacteriota</taxon>
        <taxon>Stenosarchaea group</taxon>
        <taxon>Halobacteria</taxon>
        <taxon>Halobacteriales</taxon>
        <taxon>Natrialbaceae</taxon>
        <taxon>Natronolimnobius</taxon>
    </lineage>
</organism>
<name>A0A202E403_9EURY</name>
<reference evidence="2 3" key="1">
    <citation type="submission" date="2017-02" db="EMBL/GenBank/DDBJ databases">
        <title>Natronthermophilus aegyptiacus gen. nov.,sp. nov., an aerobic, extremely halophilic alkalithermophilic archaeon isolated from the athalassohaline Wadi An Natrun, Egypt.</title>
        <authorList>
            <person name="Zhao B."/>
        </authorList>
    </citation>
    <scope>NUCLEOTIDE SEQUENCE [LARGE SCALE GENOMIC DNA]</scope>
    <source>
        <strain evidence="2 3">CGMCC 1.3597</strain>
    </source>
</reference>
<dbReference type="EMBL" id="MWPH01000005">
    <property type="protein sequence ID" value="OVE82941.1"/>
    <property type="molecule type" value="Genomic_DNA"/>
</dbReference>
<dbReference type="Proteomes" id="UP000196084">
    <property type="component" value="Unassembled WGS sequence"/>
</dbReference>
<proteinExistence type="predicted"/>
<dbReference type="AlphaFoldDB" id="A0A202E403"/>
<keyword evidence="3" id="KW-1185">Reference proteome</keyword>
<evidence type="ECO:0000313" key="3">
    <source>
        <dbReference type="Proteomes" id="UP000196084"/>
    </source>
</evidence>
<accession>A0A202E403</accession>